<dbReference type="STRING" id="1459636.NTE_02586"/>
<evidence type="ECO:0000256" key="2">
    <source>
        <dbReference type="ARBA" id="ARBA00013017"/>
    </source>
</evidence>
<dbReference type="CDD" id="cd03017">
    <property type="entry name" value="PRX_BCP"/>
    <property type="match status" value="1"/>
</dbReference>
<dbReference type="InterPro" id="IPR050924">
    <property type="entry name" value="Peroxiredoxin_BCP/PrxQ"/>
</dbReference>
<dbReference type="RefSeq" id="WP_148701167.1">
    <property type="nucleotide sequence ID" value="NZ_CP007174.1"/>
</dbReference>
<dbReference type="SUPFAM" id="SSF52833">
    <property type="entry name" value="Thioredoxin-like"/>
    <property type="match status" value="1"/>
</dbReference>
<evidence type="ECO:0000313" key="14">
    <source>
        <dbReference type="Proteomes" id="UP000028194"/>
    </source>
</evidence>
<accession>A0A075MTW5</accession>
<dbReference type="EC" id="1.11.1.24" evidence="2"/>
<dbReference type="Gene3D" id="3.40.30.10">
    <property type="entry name" value="Glutaredoxin"/>
    <property type="match status" value="1"/>
</dbReference>
<dbReference type="Proteomes" id="UP000028194">
    <property type="component" value="Chromosome"/>
</dbReference>
<protein>
    <recommendedName>
        <fullName evidence="2">thioredoxin-dependent peroxiredoxin</fullName>
        <ecNumber evidence="2">1.11.1.24</ecNumber>
    </recommendedName>
    <alternativeName>
        <fullName evidence="8">Thioredoxin peroxidase</fullName>
    </alternativeName>
</protein>
<feature type="domain" description="Thioredoxin" evidence="12">
    <location>
        <begin position="4"/>
        <end position="158"/>
    </location>
</feature>
<dbReference type="OrthoDB" id="145578at2157"/>
<keyword evidence="3 13" id="KW-0575">Peroxidase</keyword>
<reference evidence="13 14" key="1">
    <citation type="journal article" date="2014" name="PLoS ONE">
        <title>Genome Sequence of Candidatus Nitrososphaera evergladensis from Group I.1b Enriched from Everglades Soil Reveals Novel Genomic Features of the Ammonia-Oxidizing Archaea.</title>
        <authorList>
            <person name="Zhalnina K.V."/>
            <person name="Dias R."/>
            <person name="Leonard M.T."/>
            <person name="Dorr de Quadros P."/>
            <person name="Camargo F.A."/>
            <person name="Drew J.C."/>
            <person name="Farmerie W.G."/>
            <person name="Daroub S.H."/>
            <person name="Triplett E.W."/>
        </authorList>
    </citation>
    <scope>NUCLEOTIDE SEQUENCE [LARGE SCALE GENOMIC DNA]</scope>
    <source>
        <strain evidence="13 14">SR1</strain>
    </source>
</reference>
<evidence type="ECO:0000256" key="1">
    <source>
        <dbReference type="ARBA" id="ARBA00011245"/>
    </source>
</evidence>
<evidence type="ECO:0000256" key="4">
    <source>
        <dbReference type="ARBA" id="ARBA00022862"/>
    </source>
</evidence>
<dbReference type="GeneID" id="41598280"/>
<dbReference type="InterPro" id="IPR024706">
    <property type="entry name" value="Peroxiredoxin_AhpC-typ"/>
</dbReference>
<evidence type="ECO:0000256" key="10">
    <source>
        <dbReference type="ARBA" id="ARBA00049091"/>
    </source>
</evidence>
<dbReference type="GO" id="GO:0005737">
    <property type="term" value="C:cytoplasm"/>
    <property type="evidence" value="ECO:0007669"/>
    <property type="project" value="TreeGrafter"/>
</dbReference>
<keyword evidence="4" id="KW-0049">Antioxidant</keyword>
<dbReference type="AlphaFoldDB" id="A0A075MTW5"/>
<dbReference type="eggNOG" id="arCOG00310">
    <property type="taxonomic scope" value="Archaea"/>
</dbReference>
<keyword evidence="6" id="KW-1015">Disulfide bond</keyword>
<evidence type="ECO:0000256" key="5">
    <source>
        <dbReference type="ARBA" id="ARBA00023002"/>
    </source>
</evidence>
<keyword evidence="7" id="KW-0676">Redox-active center</keyword>
<evidence type="ECO:0000313" key="13">
    <source>
        <dbReference type="EMBL" id="AIF84630.1"/>
    </source>
</evidence>
<dbReference type="InterPro" id="IPR013766">
    <property type="entry name" value="Thioredoxin_domain"/>
</dbReference>
<dbReference type="PANTHER" id="PTHR42801">
    <property type="entry name" value="THIOREDOXIN-DEPENDENT PEROXIDE REDUCTASE"/>
    <property type="match status" value="1"/>
</dbReference>
<evidence type="ECO:0000256" key="7">
    <source>
        <dbReference type="ARBA" id="ARBA00023284"/>
    </source>
</evidence>
<gene>
    <name evidence="13" type="ORF">NTE_02586</name>
</gene>
<comment type="catalytic activity">
    <reaction evidence="10">
        <text>a hydroperoxide + [thioredoxin]-dithiol = an alcohol + [thioredoxin]-disulfide + H2O</text>
        <dbReference type="Rhea" id="RHEA:62620"/>
        <dbReference type="Rhea" id="RHEA-COMP:10698"/>
        <dbReference type="Rhea" id="RHEA-COMP:10700"/>
        <dbReference type="ChEBI" id="CHEBI:15377"/>
        <dbReference type="ChEBI" id="CHEBI:29950"/>
        <dbReference type="ChEBI" id="CHEBI:30879"/>
        <dbReference type="ChEBI" id="CHEBI:35924"/>
        <dbReference type="ChEBI" id="CHEBI:50058"/>
        <dbReference type="EC" id="1.11.1.24"/>
    </reaction>
</comment>
<comment type="similarity">
    <text evidence="9">Belongs to the peroxiredoxin family. BCP/PrxQ subfamily.</text>
</comment>
<dbReference type="GO" id="GO:0034599">
    <property type="term" value="P:cellular response to oxidative stress"/>
    <property type="evidence" value="ECO:0007669"/>
    <property type="project" value="TreeGrafter"/>
</dbReference>
<sequence>MSELAEGSVAPNFAMRDSSNKIFKLSDLKGKKNAVVYFYPKDFTPGCTTEAAEFTRDYQKFKDAGIEIIGISPDTEDSHDKFREKMGIPYPLVSDPEKEVAKSYGVYGKKTFMGREFMGVIRSTFLVDKSGKVLKVFGKVKPAGHSKEVLESFSSTGSG</sequence>
<evidence type="ECO:0000256" key="11">
    <source>
        <dbReference type="PIRSR" id="PIRSR000239-1"/>
    </source>
</evidence>
<feature type="active site" description="Cysteine sulfenic acid (-SOH) intermediate; for peroxidase activity" evidence="11">
    <location>
        <position position="47"/>
    </location>
</feature>
<evidence type="ECO:0000256" key="3">
    <source>
        <dbReference type="ARBA" id="ARBA00022559"/>
    </source>
</evidence>
<name>A0A075MTW5_9ARCH</name>
<dbReference type="NCBIfam" id="NF006960">
    <property type="entry name" value="PRK09437.1"/>
    <property type="match status" value="1"/>
</dbReference>
<evidence type="ECO:0000256" key="8">
    <source>
        <dbReference type="ARBA" id="ARBA00032824"/>
    </source>
</evidence>
<evidence type="ECO:0000256" key="6">
    <source>
        <dbReference type="ARBA" id="ARBA00023157"/>
    </source>
</evidence>
<keyword evidence="14" id="KW-1185">Reference proteome</keyword>
<organism evidence="13 14">
    <name type="scientific">Candidatus Nitrososphaera evergladensis SR1</name>
    <dbReference type="NCBI Taxonomy" id="1459636"/>
    <lineage>
        <taxon>Archaea</taxon>
        <taxon>Nitrososphaerota</taxon>
        <taxon>Nitrososphaeria</taxon>
        <taxon>Nitrososphaerales</taxon>
        <taxon>Nitrososphaeraceae</taxon>
        <taxon>Nitrososphaera</taxon>
    </lineage>
</organism>
<evidence type="ECO:0000256" key="9">
    <source>
        <dbReference type="ARBA" id="ARBA00038489"/>
    </source>
</evidence>
<dbReference type="PANTHER" id="PTHR42801:SF4">
    <property type="entry name" value="AHPC_TSA FAMILY PROTEIN"/>
    <property type="match status" value="1"/>
</dbReference>
<dbReference type="HOGENOM" id="CLU_042529_14_1_2"/>
<dbReference type="FunFam" id="3.40.30.10:FF:000007">
    <property type="entry name" value="Thioredoxin-dependent thiol peroxidase"/>
    <property type="match status" value="1"/>
</dbReference>
<dbReference type="PROSITE" id="PS51352">
    <property type="entry name" value="THIOREDOXIN_2"/>
    <property type="match status" value="1"/>
</dbReference>
<dbReference type="GO" id="GO:0008379">
    <property type="term" value="F:thioredoxin peroxidase activity"/>
    <property type="evidence" value="ECO:0007669"/>
    <property type="project" value="TreeGrafter"/>
</dbReference>
<dbReference type="EMBL" id="CP007174">
    <property type="protein sequence ID" value="AIF84630.1"/>
    <property type="molecule type" value="Genomic_DNA"/>
</dbReference>
<dbReference type="Pfam" id="PF00578">
    <property type="entry name" value="AhpC-TSA"/>
    <property type="match status" value="1"/>
</dbReference>
<dbReference type="GO" id="GO:0045454">
    <property type="term" value="P:cell redox homeostasis"/>
    <property type="evidence" value="ECO:0007669"/>
    <property type="project" value="TreeGrafter"/>
</dbReference>
<dbReference type="PIRSF" id="PIRSF000239">
    <property type="entry name" value="AHPC"/>
    <property type="match status" value="1"/>
</dbReference>
<proteinExistence type="inferred from homology"/>
<dbReference type="InterPro" id="IPR036249">
    <property type="entry name" value="Thioredoxin-like_sf"/>
</dbReference>
<comment type="subunit">
    <text evidence="1">Monomer.</text>
</comment>
<dbReference type="KEGG" id="nev:NTE_02586"/>
<dbReference type="InterPro" id="IPR000866">
    <property type="entry name" value="AhpC/TSA"/>
</dbReference>
<keyword evidence="5 13" id="KW-0560">Oxidoreductase</keyword>
<evidence type="ECO:0000259" key="12">
    <source>
        <dbReference type="PROSITE" id="PS51352"/>
    </source>
</evidence>